<evidence type="ECO:0000313" key="2">
    <source>
        <dbReference type="Proteomes" id="UP000234323"/>
    </source>
</evidence>
<sequence length="120" mass="13548">MEAQVIRYFGKNYLNGIPTRDDIVAENDGGLTAILDNALSNYQEIPFMAVDFGGSSEKIGEKNCYVLRLYGSLINDKILCSTINAYKIKPIEAFPFCGYHTEKKLYLRVFTHGTGDHWSE</sequence>
<dbReference type="EMBL" id="LLXI01004308">
    <property type="protein sequence ID" value="PKY60484.1"/>
    <property type="molecule type" value="Genomic_DNA"/>
</dbReference>
<reference evidence="1 2" key="1">
    <citation type="submission" date="2015-10" db="EMBL/GenBank/DDBJ databases">
        <title>Genome analyses suggest a sexual origin of heterokaryosis in a supposedly ancient asexual fungus.</title>
        <authorList>
            <person name="Ropars J."/>
            <person name="Sedzielewska K."/>
            <person name="Noel J."/>
            <person name="Charron P."/>
            <person name="Farinelli L."/>
            <person name="Marton T."/>
            <person name="Kruger M."/>
            <person name="Pelin A."/>
            <person name="Brachmann A."/>
            <person name="Corradi N."/>
        </authorList>
    </citation>
    <scope>NUCLEOTIDE SEQUENCE [LARGE SCALE GENOMIC DNA]</scope>
    <source>
        <strain evidence="1 2">A4</strain>
    </source>
</reference>
<keyword evidence="2" id="KW-1185">Reference proteome</keyword>
<protein>
    <submittedName>
        <fullName evidence="1">Uncharacterized protein</fullName>
    </submittedName>
</protein>
<organism evidence="1 2">
    <name type="scientific">Rhizophagus irregularis</name>
    <dbReference type="NCBI Taxonomy" id="588596"/>
    <lineage>
        <taxon>Eukaryota</taxon>
        <taxon>Fungi</taxon>
        <taxon>Fungi incertae sedis</taxon>
        <taxon>Mucoromycota</taxon>
        <taxon>Glomeromycotina</taxon>
        <taxon>Glomeromycetes</taxon>
        <taxon>Glomerales</taxon>
        <taxon>Glomeraceae</taxon>
        <taxon>Rhizophagus</taxon>
    </lineage>
</organism>
<dbReference type="AlphaFoldDB" id="A0A2I1HNM6"/>
<name>A0A2I1HNM6_9GLOM</name>
<comment type="caution">
    <text evidence="1">The sequence shown here is derived from an EMBL/GenBank/DDBJ whole genome shotgun (WGS) entry which is preliminary data.</text>
</comment>
<proteinExistence type="predicted"/>
<dbReference type="Proteomes" id="UP000234323">
    <property type="component" value="Unassembled WGS sequence"/>
</dbReference>
<gene>
    <name evidence="1" type="ORF">RhiirA4_484237</name>
</gene>
<accession>A0A2I1HNM6</accession>
<evidence type="ECO:0000313" key="1">
    <source>
        <dbReference type="EMBL" id="PKY60484.1"/>
    </source>
</evidence>